<reference evidence="1" key="1">
    <citation type="journal article" date="2014" name="Genome Biol. Evol.">
        <title>Pangenome evidence for extensive interdomain horizontal transfer affecting lineage core and shell genes in uncultured planktonic thaumarchaeota and euryarchaeota.</title>
        <authorList>
            <person name="Deschamps P."/>
            <person name="Zivanovic Y."/>
            <person name="Moreira D."/>
            <person name="Rodriguez-Valera F."/>
            <person name="Lopez-Garcia P."/>
        </authorList>
    </citation>
    <scope>NUCLEOTIDE SEQUENCE</scope>
</reference>
<dbReference type="AlphaFoldDB" id="A0A075HEK4"/>
<proteinExistence type="predicted"/>
<evidence type="ECO:0000313" key="1">
    <source>
        <dbReference type="EMBL" id="AIF14364.1"/>
    </source>
</evidence>
<accession>A0A075HEK4</accession>
<dbReference type="EMBL" id="KF900999">
    <property type="protein sequence ID" value="AIF14364.1"/>
    <property type="molecule type" value="Genomic_DNA"/>
</dbReference>
<sequence>MNQMYMISKFGIFASVLLVLSLFTIFSLSEAAAIDAISVSAEGLSNTIILEILNDENNTSKIKTVNVWVGSDNSFKSFKAESGWTGSEQANGQMIVFSASKELNPGESVKFGLITEKKTSGINWKALDGNGNTIDKKKTIVQEITESPTIFEKETETGQTQEFEGSGEKTLKFFPEKIRLDAHVRLVGTGFNSNQLLQLYVSEILFKTIYADNQGDFKTTVKIPTDLGVGVNNFVIMDELNNTISTEIKIDESLNRFLDTQNNFGVTSFNKEIKSEETFSVSGNAQPNTGVILTFKDQDGIVEKYRVVTADSKGIWSFEEFIEPSVILGNKTILFENLNSKLTHQLKIKSFSVINITSEKSQYEPGNTITFIGEAEPNKNLEVIIKNQDRAIILTDDITVDATGNINYKFPTDTGFLEGTYIIMINQGDSSYASLFGIGAPPEQQLIVTMNKLNFKTTDKSIVNIVGPALTEISILVTDQSGNEKISTTVTTSVDGHARALLNLNDLSSGVYTTIVLKGNLQDKTKFSVGLTTGSGAITLSATKEVYSPGERILIIGKTGANSILFVDLIDPQNNVIRTAEIFSDKNGQFVSGMFRIPIDGEDGVWKIEVSSRLDHATTEFTVSS</sequence>
<organism evidence="1">
    <name type="scientific">uncultured marine thaumarchaeote KM3_67_B07</name>
    <dbReference type="NCBI Taxonomy" id="1456232"/>
    <lineage>
        <taxon>Archaea</taxon>
        <taxon>Nitrososphaerota</taxon>
        <taxon>environmental samples</taxon>
    </lineage>
</organism>
<protein>
    <submittedName>
        <fullName evidence="1">Uncharacterized protein</fullName>
    </submittedName>
</protein>
<name>A0A075HEK4_9ARCH</name>